<feature type="domain" description="Rad50/SbcC-type AAA" evidence="2">
    <location>
        <begin position="5"/>
        <end position="207"/>
    </location>
</feature>
<dbReference type="EMBL" id="LR027517">
    <property type="protein sequence ID" value="VCU52632.1"/>
    <property type="molecule type" value="Genomic_DNA"/>
</dbReference>
<dbReference type="Proteomes" id="UP000279841">
    <property type="component" value="Chromosome"/>
</dbReference>
<name>A0A3P4ANF8_THETH</name>
<dbReference type="Gene3D" id="1.20.5.1700">
    <property type="match status" value="1"/>
</dbReference>
<organism evidence="3 4">
    <name type="scientific">Thermus thermophilus</name>
    <dbReference type="NCBI Taxonomy" id="274"/>
    <lineage>
        <taxon>Bacteria</taxon>
        <taxon>Thermotogati</taxon>
        <taxon>Deinococcota</taxon>
        <taxon>Deinococci</taxon>
        <taxon>Thermales</taxon>
        <taxon>Thermaceae</taxon>
        <taxon>Thermus</taxon>
    </lineage>
</organism>
<gene>
    <name evidence="3" type="primary">sbcC</name>
    <name evidence="3" type="ORF">TTHN1_00383</name>
</gene>
<dbReference type="GO" id="GO:0016887">
    <property type="term" value="F:ATP hydrolysis activity"/>
    <property type="evidence" value="ECO:0007669"/>
    <property type="project" value="InterPro"/>
</dbReference>
<dbReference type="PANTHER" id="PTHR32114">
    <property type="entry name" value="ABC TRANSPORTER ABCH.3"/>
    <property type="match status" value="1"/>
</dbReference>
<evidence type="ECO:0000313" key="3">
    <source>
        <dbReference type="EMBL" id="VCU52632.1"/>
    </source>
</evidence>
<feature type="coiled-coil region" evidence="1">
    <location>
        <begin position="507"/>
        <end position="789"/>
    </location>
</feature>
<keyword evidence="1" id="KW-0175">Coiled coil</keyword>
<dbReference type="SUPFAM" id="SSF52540">
    <property type="entry name" value="P-loop containing nucleoside triphosphate hydrolases"/>
    <property type="match status" value="1"/>
</dbReference>
<reference evidence="3 4" key="1">
    <citation type="submission" date="2018-10" db="EMBL/GenBank/DDBJ databases">
        <authorList>
            <person name="Peiro R."/>
            <person name="Begona"/>
            <person name="Cbmso G."/>
            <person name="Lopez M."/>
            <person name="Gonzalez S."/>
            <person name="Sacristan E."/>
            <person name="Castillo E."/>
        </authorList>
    </citation>
    <scope>NUCLEOTIDE SEQUENCE [LARGE SCALE GENOMIC DNA]</scope>
    <source>
        <strain evidence="3">TTHNAR1</strain>
    </source>
</reference>
<feature type="coiled-coil region" evidence="1">
    <location>
        <begin position="391"/>
        <end position="468"/>
    </location>
</feature>
<dbReference type="RefSeq" id="WP_124104305.1">
    <property type="nucleotide sequence ID" value="NZ_CP053287.1"/>
</dbReference>
<protein>
    <submittedName>
        <fullName evidence="3">Nuclease SbcCD subunit C</fullName>
    </submittedName>
</protein>
<evidence type="ECO:0000313" key="4">
    <source>
        <dbReference type="Proteomes" id="UP000279841"/>
    </source>
</evidence>
<proteinExistence type="predicted"/>
<dbReference type="AlphaFoldDB" id="A0A3P4ANF8"/>
<dbReference type="PANTHER" id="PTHR32114:SF2">
    <property type="entry name" value="ABC TRANSPORTER ABCH.3"/>
    <property type="match status" value="1"/>
</dbReference>
<feature type="coiled-coil region" evidence="1">
    <location>
        <begin position="164"/>
        <end position="318"/>
    </location>
</feature>
<accession>A0A3P4ANF8</accession>
<dbReference type="InterPro" id="IPR027417">
    <property type="entry name" value="P-loop_NTPase"/>
</dbReference>
<dbReference type="GO" id="GO:0006302">
    <property type="term" value="P:double-strand break repair"/>
    <property type="evidence" value="ECO:0007669"/>
    <property type="project" value="InterPro"/>
</dbReference>
<dbReference type="Gene3D" id="3.40.50.300">
    <property type="entry name" value="P-loop containing nucleotide triphosphate hydrolases"/>
    <property type="match status" value="2"/>
</dbReference>
<dbReference type="Gene3D" id="1.10.287.1490">
    <property type="match status" value="1"/>
</dbReference>
<evidence type="ECO:0000256" key="1">
    <source>
        <dbReference type="SAM" id="Coils"/>
    </source>
</evidence>
<sequence>MRPLRLELEGFGPYRERQAVDFSDVELFAITGPTGSGKSTLLDAIAFALYGQVPRVGRQVGTLKHPAAAKAWVSLTFRVGERVYRVERSRSEKRGDARVYLLEGGERLLDLPTLEAVNRALADLVGLDYEAFTRALLLPQGEFDRFLKGEPKERRQLLLELFELSRLERARQKAAERRGLLLEEKGRLEGELNGLSAATPEALEELERALAASRAEAARLEEEARGVRKALAEAEALLEDLRRRQALAARLEALRARAEEMARVEERLSRAEEAERVLPLWRAYREKRAALQATEKALEEAEGRLRALEARREALGFSPEALERAQAAYAEAQDLKALEALLAQAPAGKAPASGPDPATAQARLEEVMKALEVLGAELLRLRAWAEAWEALRAKEAALAEVGEALARLEAEGKEAREARDALALRLKEAEAHALSQALKALEAERKALEKAQEDLDRRREALLREERRLGLLAYHDLLEPGKPCPLCGGVVHALPPLPEVPDLAGARRALEEEAQALARRLARLEAEAGDLAARLRALEVEPRPGDPEALKGALEAAEARLQDLRDRYQALRGEARALEREVAALRAREAEARGEASREDLASRLEAAEARRLALEEEAERLAAGLRRHLEAKTGGLGVGPYLGRLKEEVERLKGLAAEDARLREEAGALRAELSALRARKEEQAKALAEAEAATRGLMPEAEAQGLALSPEEQKALRAELEAFRKDLAEAEAAWRSLPPLSGPAPTLEEAQGRVEALRKALAELEGRLEEKRKEEGALEDRVERLRKDLARRREVEGALARLVAELSLWEKLALDLQAHNFPAYLLGLKQRSLVERASELLYTLSGGRYRFAAQGDEYLVVDLWTDAAARQVRTLSGGESFLASLALALALSEELSRGKLEALFLDEGFGTLDPEALELVAGILESLPTRGRLVGVVTHVEALAERFPARLRVRKHPWGSRVEWA</sequence>
<dbReference type="InterPro" id="IPR038729">
    <property type="entry name" value="Rad50/SbcC_AAA"/>
</dbReference>
<evidence type="ECO:0000259" key="2">
    <source>
        <dbReference type="Pfam" id="PF13476"/>
    </source>
</evidence>
<dbReference type="Pfam" id="PF13476">
    <property type="entry name" value="AAA_23"/>
    <property type="match status" value="1"/>
</dbReference>
<dbReference type="Pfam" id="PF13558">
    <property type="entry name" value="SbcC_Walker_B"/>
    <property type="match status" value="1"/>
</dbReference>